<keyword evidence="2" id="KW-1185">Reference proteome</keyword>
<comment type="caution">
    <text evidence="1">The sequence shown here is derived from an EMBL/GenBank/DDBJ whole genome shotgun (WGS) entry which is preliminary data.</text>
</comment>
<reference evidence="2" key="1">
    <citation type="journal article" date="2016" name="Nat. Commun.">
        <title>The Gonium pectorale genome demonstrates co-option of cell cycle regulation during the evolution of multicellularity.</title>
        <authorList>
            <person name="Hanschen E.R."/>
            <person name="Marriage T.N."/>
            <person name="Ferris P.J."/>
            <person name="Hamaji T."/>
            <person name="Toyoda A."/>
            <person name="Fujiyama A."/>
            <person name="Neme R."/>
            <person name="Noguchi H."/>
            <person name="Minakuchi Y."/>
            <person name="Suzuki M."/>
            <person name="Kawai-Toyooka H."/>
            <person name="Smith D.R."/>
            <person name="Sparks H."/>
            <person name="Anderson J."/>
            <person name="Bakaric R."/>
            <person name="Luria V."/>
            <person name="Karger A."/>
            <person name="Kirschner M.W."/>
            <person name="Durand P.M."/>
            <person name="Michod R.E."/>
            <person name="Nozaki H."/>
            <person name="Olson B.J."/>
        </authorList>
    </citation>
    <scope>NUCLEOTIDE SEQUENCE [LARGE SCALE GENOMIC DNA]</scope>
    <source>
        <strain evidence="2">NIES-2863</strain>
    </source>
</reference>
<evidence type="ECO:0000313" key="1">
    <source>
        <dbReference type="EMBL" id="KXZ51486.1"/>
    </source>
</evidence>
<evidence type="ECO:0000313" key="2">
    <source>
        <dbReference type="Proteomes" id="UP000075714"/>
    </source>
</evidence>
<accession>A0A150GNQ0</accession>
<sequence>MKMESLYDSQGPITWDVSLTTGTIGDRGAATAAISPPRPPPLYPLLPPAAAAASGAAAHARGVCCRGDGMEPPAPGPTPA</sequence>
<proteinExistence type="predicted"/>
<dbReference type="EMBL" id="LSYV01000013">
    <property type="protein sequence ID" value="KXZ51486.1"/>
    <property type="molecule type" value="Genomic_DNA"/>
</dbReference>
<protein>
    <submittedName>
        <fullName evidence="1">Uncharacterized protein</fullName>
    </submittedName>
</protein>
<gene>
    <name evidence="1" type="ORF">GPECTOR_12g449</name>
</gene>
<dbReference type="AlphaFoldDB" id="A0A150GNQ0"/>
<organism evidence="1 2">
    <name type="scientific">Gonium pectorale</name>
    <name type="common">Green alga</name>
    <dbReference type="NCBI Taxonomy" id="33097"/>
    <lineage>
        <taxon>Eukaryota</taxon>
        <taxon>Viridiplantae</taxon>
        <taxon>Chlorophyta</taxon>
        <taxon>core chlorophytes</taxon>
        <taxon>Chlorophyceae</taxon>
        <taxon>CS clade</taxon>
        <taxon>Chlamydomonadales</taxon>
        <taxon>Volvocaceae</taxon>
        <taxon>Gonium</taxon>
    </lineage>
</organism>
<name>A0A150GNQ0_GONPE</name>
<dbReference type="Proteomes" id="UP000075714">
    <property type="component" value="Unassembled WGS sequence"/>
</dbReference>